<organism evidence="1 2">
    <name type="scientific">Hyalomma asiaticum</name>
    <name type="common">Tick</name>
    <dbReference type="NCBI Taxonomy" id="266040"/>
    <lineage>
        <taxon>Eukaryota</taxon>
        <taxon>Metazoa</taxon>
        <taxon>Ecdysozoa</taxon>
        <taxon>Arthropoda</taxon>
        <taxon>Chelicerata</taxon>
        <taxon>Arachnida</taxon>
        <taxon>Acari</taxon>
        <taxon>Parasitiformes</taxon>
        <taxon>Ixodida</taxon>
        <taxon>Ixodoidea</taxon>
        <taxon>Ixodidae</taxon>
        <taxon>Hyalomminae</taxon>
        <taxon>Hyalomma</taxon>
    </lineage>
</organism>
<accession>A0ACB7RPS9</accession>
<proteinExistence type="predicted"/>
<sequence>MEYLKSKRTSLRVQNTRIIDEACFSSLTTRDQLTSMHERLKANKDELRSLNNEIEQHILNEEFEAECNAVIEHEDNATRILAELLSKKSLITQSSPVVQGTFAQAVAAPSDGTGVKLPKLIIAPFSGDLLKWAGFWEQLVRIVYS</sequence>
<dbReference type="EMBL" id="CM023488">
    <property type="protein sequence ID" value="KAH6924200.1"/>
    <property type="molecule type" value="Genomic_DNA"/>
</dbReference>
<keyword evidence="2" id="KW-1185">Reference proteome</keyword>
<name>A0ACB7RPS9_HYAAI</name>
<protein>
    <submittedName>
        <fullName evidence="1">Uncharacterized protein</fullName>
    </submittedName>
</protein>
<evidence type="ECO:0000313" key="1">
    <source>
        <dbReference type="EMBL" id="KAH6924200.1"/>
    </source>
</evidence>
<reference evidence="1" key="1">
    <citation type="submission" date="2020-05" db="EMBL/GenBank/DDBJ databases">
        <title>Large-scale comparative analyses of tick genomes elucidate their genetic diversity and vector capacities.</title>
        <authorList>
            <person name="Jia N."/>
            <person name="Wang J."/>
            <person name="Shi W."/>
            <person name="Du L."/>
            <person name="Sun Y."/>
            <person name="Zhan W."/>
            <person name="Jiang J."/>
            <person name="Wang Q."/>
            <person name="Zhang B."/>
            <person name="Ji P."/>
            <person name="Sakyi L.B."/>
            <person name="Cui X."/>
            <person name="Yuan T."/>
            <person name="Jiang B."/>
            <person name="Yang W."/>
            <person name="Lam T.T.-Y."/>
            <person name="Chang Q."/>
            <person name="Ding S."/>
            <person name="Wang X."/>
            <person name="Zhu J."/>
            <person name="Ruan X."/>
            <person name="Zhao L."/>
            <person name="Wei J."/>
            <person name="Que T."/>
            <person name="Du C."/>
            <person name="Cheng J."/>
            <person name="Dai P."/>
            <person name="Han X."/>
            <person name="Huang E."/>
            <person name="Gao Y."/>
            <person name="Liu J."/>
            <person name="Shao H."/>
            <person name="Ye R."/>
            <person name="Li L."/>
            <person name="Wei W."/>
            <person name="Wang X."/>
            <person name="Wang C."/>
            <person name="Yang T."/>
            <person name="Huo Q."/>
            <person name="Li W."/>
            <person name="Guo W."/>
            <person name="Chen H."/>
            <person name="Zhou L."/>
            <person name="Ni X."/>
            <person name="Tian J."/>
            <person name="Zhou Y."/>
            <person name="Sheng Y."/>
            <person name="Liu T."/>
            <person name="Pan Y."/>
            <person name="Xia L."/>
            <person name="Li J."/>
            <person name="Zhao F."/>
            <person name="Cao W."/>
        </authorList>
    </citation>
    <scope>NUCLEOTIDE SEQUENCE</scope>
    <source>
        <strain evidence="1">Hyas-2018</strain>
    </source>
</reference>
<gene>
    <name evidence="1" type="ORF">HPB50_013697</name>
</gene>
<dbReference type="Proteomes" id="UP000821845">
    <property type="component" value="Chromosome 8"/>
</dbReference>
<comment type="caution">
    <text evidence="1">The sequence shown here is derived from an EMBL/GenBank/DDBJ whole genome shotgun (WGS) entry which is preliminary data.</text>
</comment>
<evidence type="ECO:0000313" key="2">
    <source>
        <dbReference type="Proteomes" id="UP000821845"/>
    </source>
</evidence>